<proteinExistence type="predicted"/>
<dbReference type="Gene3D" id="2.40.170.20">
    <property type="entry name" value="TonB-dependent receptor, beta-barrel domain"/>
    <property type="match status" value="1"/>
</dbReference>
<dbReference type="InterPro" id="IPR041700">
    <property type="entry name" value="OMP_b-brl_3"/>
</dbReference>
<sequence length="943" mass="104327">MRRLLFILLAILCMSQAEAQNLSVSGKVQDAHGKTTLPGATVLLTRTTYNSQTGIVTNGEGNFLFDNVAPGAYTIEVSYLGFKPYSKSIVVQDEALHLGTILLEEASATIKEVQVIGRVPLGEQKGDTTQYNAGAFKTAPDASAEDLVQKMPGITMQNGTIQAQGQEVKQVLVDGKRFFSDDPSTALRNLPADVIANIQIFDKKSDQAELTGVDDGSSEKTINIVTKSDRRQGQFGKASAGYGTDERYMMGASINYFKGDSRFTLTGLTNNVNLLDYSVGETPGGGMRGRRQQGGGGGTGFGNSGSTTGLIATNNLGLNYSDTWGKKIEVSGNYNFTQRETQNDQFKVQTFVLPSDSGQVYSENSLNNSSTASHRLNMRLDYKINESNRVLITPRLSISHNTADADLFGSTLNNSGLLNETNNQTTSENNSYTFNNNIYYSHKFGKAGRTFSTNFTTNYTLADGDNALLANTTYFSDNDAGMYRNQSTDTDKNSYTLAGDATYTEPVGEHGQLQLQYRLGSQVQESDRKTYDVGERDQGLTLNKALSSTYNSTYNTQRIGTGYQYNFEKLRLKVGVDYQIAELQNEQEYPVAGNLTRPFSNVLPTVEMSYKFSNTRNFDFNYTTRTNPPSVEELQDVINNSNPLQLQQGNPELGQNYQHNFRLGLRDFNMETNRVFFAGLFGNVTQDYIGKSITRATNEPIMLSNGEMLAPGQQLIRPVNLDGYWNVRSVLHYGQPVNFLSSNLGIHGSAGFTRTPGLSNNLLTYSNATNLGLGLTLSSNISEKIDFTISTNSTYNIVTSTLQQQNSNYFNQSTSLRYNWTFWKGLVYRTELNHQVNNGLVAGYDNNYLLWNMSLGKKLFKNQQGEISLSVNDLLEQNMSVQRNVLAQYVEDVQSSVLQRYFMLTFTYNLRNFSGSAPTPKGDFQERGPGRFPGGNMPPRGEG</sequence>
<dbReference type="SUPFAM" id="SSF49464">
    <property type="entry name" value="Carboxypeptidase regulatory domain-like"/>
    <property type="match status" value="1"/>
</dbReference>
<evidence type="ECO:0000256" key="4">
    <source>
        <dbReference type="SAM" id="MobiDB-lite"/>
    </source>
</evidence>
<dbReference type="Proteomes" id="UP000625551">
    <property type="component" value="Unassembled WGS sequence"/>
</dbReference>
<keyword evidence="3" id="KW-0998">Cell outer membrane</keyword>
<dbReference type="RefSeq" id="WP_191184304.1">
    <property type="nucleotide sequence ID" value="NZ_JACXAJ010000006.1"/>
</dbReference>
<evidence type="ECO:0000256" key="2">
    <source>
        <dbReference type="ARBA" id="ARBA00023136"/>
    </source>
</evidence>
<keyword evidence="7" id="KW-0675">Receptor</keyword>
<dbReference type="Pfam" id="PF13715">
    <property type="entry name" value="CarbopepD_reg_2"/>
    <property type="match status" value="1"/>
</dbReference>
<evidence type="ECO:0000256" key="5">
    <source>
        <dbReference type="SAM" id="SignalP"/>
    </source>
</evidence>
<evidence type="ECO:0000256" key="1">
    <source>
        <dbReference type="ARBA" id="ARBA00004442"/>
    </source>
</evidence>
<feature type="signal peptide" evidence="5">
    <location>
        <begin position="1"/>
        <end position="19"/>
    </location>
</feature>
<protein>
    <submittedName>
        <fullName evidence="7">TonB-dependent receptor</fullName>
    </submittedName>
</protein>
<accession>A0ABR7XJQ2</accession>
<dbReference type="Gene3D" id="2.60.40.1120">
    <property type="entry name" value="Carboxypeptidase-like, regulatory domain"/>
    <property type="match status" value="1"/>
</dbReference>
<evidence type="ECO:0000259" key="6">
    <source>
        <dbReference type="Pfam" id="PF14905"/>
    </source>
</evidence>
<evidence type="ECO:0000256" key="3">
    <source>
        <dbReference type="ARBA" id="ARBA00023237"/>
    </source>
</evidence>
<dbReference type="InterPro" id="IPR008969">
    <property type="entry name" value="CarboxyPept-like_regulatory"/>
</dbReference>
<dbReference type="EMBL" id="JACXAJ010000006">
    <property type="protein sequence ID" value="MBD1398161.1"/>
    <property type="molecule type" value="Genomic_DNA"/>
</dbReference>
<comment type="caution">
    <text evidence="7">The sequence shown here is derived from an EMBL/GenBank/DDBJ whole genome shotgun (WGS) entry which is preliminary data.</text>
</comment>
<organism evidence="7 8">
    <name type="scientific">Pontibacter aquaedesilientis</name>
    <dbReference type="NCBI Taxonomy" id="2766980"/>
    <lineage>
        <taxon>Bacteria</taxon>
        <taxon>Pseudomonadati</taxon>
        <taxon>Bacteroidota</taxon>
        <taxon>Cytophagia</taxon>
        <taxon>Cytophagales</taxon>
        <taxon>Hymenobacteraceae</taxon>
        <taxon>Pontibacter</taxon>
    </lineage>
</organism>
<keyword evidence="2" id="KW-0472">Membrane</keyword>
<keyword evidence="5" id="KW-0732">Signal</keyword>
<reference evidence="7 8" key="1">
    <citation type="submission" date="2020-09" db="EMBL/GenBank/DDBJ databases">
        <title>Genome sequencing and assembly of Pontibacter sp.</title>
        <authorList>
            <person name="Chhetri G."/>
        </authorList>
    </citation>
    <scope>NUCLEOTIDE SEQUENCE [LARGE SCALE GENOMIC DNA]</scope>
    <source>
        <strain evidence="7 8">JH31</strain>
    </source>
</reference>
<dbReference type="SUPFAM" id="SSF56935">
    <property type="entry name" value="Porins"/>
    <property type="match status" value="1"/>
</dbReference>
<evidence type="ECO:0000313" key="7">
    <source>
        <dbReference type="EMBL" id="MBD1398161.1"/>
    </source>
</evidence>
<feature type="chain" id="PRO_5046225945" evidence="5">
    <location>
        <begin position="20"/>
        <end position="943"/>
    </location>
</feature>
<feature type="region of interest" description="Disordered" evidence="4">
    <location>
        <begin position="917"/>
        <end position="943"/>
    </location>
</feature>
<dbReference type="Pfam" id="PF14905">
    <property type="entry name" value="OMP_b-brl_3"/>
    <property type="match status" value="1"/>
</dbReference>
<keyword evidence="8" id="KW-1185">Reference proteome</keyword>
<comment type="subcellular location">
    <subcellularLocation>
        <location evidence="1">Cell outer membrane</location>
    </subcellularLocation>
</comment>
<name>A0ABR7XJQ2_9BACT</name>
<dbReference type="InterPro" id="IPR036942">
    <property type="entry name" value="Beta-barrel_TonB_sf"/>
</dbReference>
<evidence type="ECO:0000313" key="8">
    <source>
        <dbReference type="Proteomes" id="UP000625551"/>
    </source>
</evidence>
<gene>
    <name evidence="7" type="ORF">H9Q13_13385</name>
</gene>
<feature type="domain" description="Outer membrane protein beta-barrel" evidence="6">
    <location>
        <begin position="442"/>
        <end position="908"/>
    </location>
</feature>
<feature type="region of interest" description="Disordered" evidence="4">
    <location>
        <begin position="283"/>
        <end position="303"/>
    </location>
</feature>